<dbReference type="PANTHER" id="PTHR37329:SF1">
    <property type="entry name" value="KINETOCHORE PROTEIN SOS7"/>
    <property type="match status" value="1"/>
</dbReference>
<keyword evidence="3" id="KW-0689">Ribosomal protein</keyword>
<dbReference type="InterPro" id="IPR037475">
    <property type="entry name" value="Sos7"/>
</dbReference>
<dbReference type="OrthoDB" id="18959at2759"/>
<organism evidence="3 4">
    <name type="scientific">Erysiphe neolycopersici</name>
    <dbReference type="NCBI Taxonomy" id="212602"/>
    <lineage>
        <taxon>Eukaryota</taxon>
        <taxon>Fungi</taxon>
        <taxon>Dikarya</taxon>
        <taxon>Ascomycota</taxon>
        <taxon>Pezizomycotina</taxon>
        <taxon>Leotiomycetes</taxon>
        <taxon>Erysiphales</taxon>
        <taxon>Erysiphaceae</taxon>
        <taxon>Erysiphe</taxon>
    </lineage>
</organism>
<keyword evidence="1" id="KW-0175">Coiled coil</keyword>
<dbReference type="GO" id="GO:0034501">
    <property type="term" value="P:protein localization to kinetochore"/>
    <property type="evidence" value="ECO:0007669"/>
    <property type="project" value="InterPro"/>
</dbReference>
<comment type="caution">
    <text evidence="3">The sequence shown here is derived from an EMBL/GenBank/DDBJ whole genome shotgun (WGS) entry which is preliminary data.</text>
</comment>
<feature type="coiled-coil region" evidence="1">
    <location>
        <begin position="105"/>
        <end position="139"/>
    </location>
</feature>
<protein>
    <submittedName>
        <fullName evidence="3">Putative 60s ribosomal protein l37 protein</fullName>
    </submittedName>
</protein>
<dbReference type="InterPro" id="IPR048781">
    <property type="entry name" value="Sos7_CC"/>
</dbReference>
<dbReference type="GO" id="GO:0000776">
    <property type="term" value="C:kinetochore"/>
    <property type="evidence" value="ECO:0007669"/>
    <property type="project" value="InterPro"/>
</dbReference>
<dbReference type="AlphaFoldDB" id="A0A420HPR2"/>
<keyword evidence="3" id="KW-0687">Ribonucleoprotein</keyword>
<sequence length="283" mass="32405">MADSLNDAIKSLEQIQGQQELTIIKLSEPFSELLAECLSKQRVSDDDVSTEVFDGPTPATLETDLVHYKELFAKLRFSYLEQVTKEKFIRAIVGDPPLVVEHQENVELEESLAEKKFALKSLKTEVAELVIELEKKGRELYRKYHHIQLQTAELKTFPSKLESLEGIIKSLRDLQNEGSNPNLLLPLDKTLGIIEQREKESAELDRQIRQLQDVIVPRKTKQLERLGTEIQSLESKSLSCAASAREAKKRKENTLDGEYDLEERGRWWTGVENGLRKIFSIET</sequence>
<dbReference type="PANTHER" id="PTHR37329">
    <property type="entry name" value="KINETOCHORE PROTEIN SOS7"/>
    <property type="match status" value="1"/>
</dbReference>
<reference evidence="3 4" key="1">
    <citation type="journal article" date="2018" name="BMC Genomics">
        <title>Comparative genome analyses reveal sequence features reflecting distinct modes of host-adaptation between dicot and monocot powdery mildew.</title>
        <authorList>
            <person name="Wu Y."/>
            <person name="Ma X."/>
            <person name="Pan Z."/>
            <person name="Kale S.D."/>
            <person name="Song Y."/>
            <person name="King H."/>
            <person name="Zhang Q."/>
            <person name="Presley C."/>
            <person name="Deng X."/>
            <person name="Wei C.I."/>
            <person name="Xiao S."/>
        </authorList>
    </citation>
    <scope>NUCLEOTIDE SEQUENCE [LARGE SCALE GENOMIC DNA]</scope>
    <source>
        <strain evidence="3">UMSG2</strain>
    </source>
</reference>
<accession>A0A420HPR2</accession>
<feature type="domain" description="Kinetochore protein Sos7 coiled-coil" evidence="2">
    <location>
        <begin position="70"/>
        <end position="144"/>
    </location>
</feature>
<feature type="coiled-coil region" evidence="1">
    <location>
        <begin position="194"/>
        <end position="236"/>
    </location>
</feature>
<dbReference type="Proteomes" id="UP000286134">
    <property type="component" value="Unassembled WGS sequence"/>
</dbReference>
<evidence type="ECO:0000313" key="4">
    <source>
        <dbReference type="Proteomes" id="UP000286134"/>
    </source>
</evidence>
<evidence type="ECO:0000256" key="1">
    <source>
        <dbReference type="SAM" id="Coils"/>
    </source>
</evidence>
<evidence type="ECO:0000313" key="3">
    <source>
        <dbReference type="EMBL" id="RKF59413.1"/>
    </source>
</evidence>
<gene>
    <name evidence="3" type="ORF">OnM2_060022</name>
</gene>
<name>A0A420HPR2_9PEZI</name>
<proteinExistence type="predicted"/>
<dbReference type="GO" id="GO:0051315">
    <property type="term" value="P:attachment of mitotic spindle microtubules to kinetochore"/>
    <property type="evidence" value="ECO:0007669"/>
    <property type="project" value="TreeGrafter"/>
</dbReference>
<dbReference type="Pfam" id="PF20882">
    <property type="entry name" value="Sos7"/>
    <property type="match status" value="1"/>
</dbReference>
<keyword evidence="4" id="KW-1185">Reference proteome</keyword>
<evidence type="ECO:0000259" key="2">
    <source>
        <dbReference type="Pfam" id="PF20882"/>
    </source>
</evidence>
<dbReference type="EMBL" id="MCFK01006046">
    <property type="protein sequence ID" value="RKF59413.1"/>
    <property type="molecule type" value="Genomic_DNA"/>
</dbReference>
<dbReference type="GO" id="GO:0005840">
    <property type="term" value="C:ribosome"/>
    <property type="evidence" value="ECO:0007669"/>
    <property type="project" value="UniProtKB-KW"/>
</dbReference>
<dbReference type="STRING" id="212602.A0A420HPR2"/>